<dbReference type="SUPFAM" id="SSF56112">
    <property type="entry name" value="Protein kinase-like (PK-like)"/>
    <property type="match status" value="1"/>
</dbReference>
<dbReference type="Proteomes" id="UP000616885">
    <property type="component" value="Unassembled WGS sequence"/>
</dbReference>
<dbReference type="EMBL" id="JADCTT010000003">
    <property type="protein sequence ID" value="KAF9755944.1"/>
    <property type="molecule type" value="Genomic_DNA"/>
</dbReference>
<dbReference type="EMBL" id="CDPU01000228">
    <property type="protein sequence ID" value="CEO58007.1"/>
    <property type="molecule type" value="Genomic_DNA"/>
</dbReference>
<evidence type="ECO:0000313" key="2">
    <source>
        <dbReference type="EMBL" id="CEO58007.1"/>
    </source>
</evidence>
<reference evidence="2" key="1">
    <citation type="submission" date="2015-01" db="EMBL/GenBank/DDBJ databases">
        <authorList>
            <person name="Durling Mikael"/>
        </authorList>
    </citation>
    <scope>NUCLEOTIDE SEQUENCE</scope>
</reference>
<dbReference type="InterPro" id="IPR011009">
    <property type="entry name" value="Kinase-like_dom_sf"/>
</dbReference>
<feature type="domain" description="Aminoglycoside phosphotransferase" evidence="1">
    <location>
        <begin position="149"/>
        <end position="196"/>
    </location>
</feature>
<dbReference type="PANTHER" id="PTHR21310">
    <property type="entry name" value="AMINOGLYCOSIDE PHOSPHOTRANSFERASE-RELATED-RELATED"/>
    <property type="match status" value="1"/>
</dbReference>
<protein>
    <recommendedName>
        <fullName evidence="1">Aminoglycoside phosphotransferase domain-containing protein</fullName>
    </recommendedName>
</protein>
<dbReference type="Pfam" id="PF01636">
    <property type="entry name" value="APH"/>
    <property type="match status" value="1"/>
</dbReference>
<organism evidence="2">
    <name type="scientific">Bionectria ochroleuca</name>
    <name type="common">Gliocladium roseum</name>
    <dbReference type="NCBI Taxonomy" id="29856"/>
    <lineage>
        <taxon>Eukaryota</taxon>
        <taxon>Fungi</taxon>
        <taxon>Dikarya</taxon>
        <taxon>Ascomycota</taxon>
        <taxon>Pezizomycotina</taxon>
        <taxon>Sordariomycetes</taxon>
        <taxon>Hypocreomycetidae</taxon>
        <taxon>Hypocreales</taxon>
        <taxon>Bionectriaceae</taxon>
        <taxon>Clonostachys</taxon>
    </lineage>
</organism>
<reference evidence="3" key="2">
    <citation type="submission" date="2020-10" db="EMBL/GenBank/DDBJ databases">
        <title>High-Quality Genome Resource of Clonostachys rosea strain S41 by Oxford Nanopore Long-Read Sequencing.</title>
        <authorList>
            <person name="Wang H."/>
        </authorList>
    </citation>
    <scope>NUCLEOTIDE SEQUENCE</scope>
    <source>
        <strain evidence="3">S41</strain>
    </source>
</reference>
<dbReference type="PANTHER" id="PTHR21310:SF15">
    <property type="entry name" value="AMINOGLYCOSIDE PHOSPHOTRANSFERASE DOMAIN-CONTAINING PROTEIN"/>
    <property type="match status" value="1"/>
</dbReference>
<evidence type="ECO:0000313" key="3">
    <source>
        <dbReference type="EMBL" id="KAF9755944.1"/>
    </source>
</evidence>
<dbReference type="CDD" id="cd05120">
    <property type="entry name" value="APH_ChoK_like"/>
    <property type="match status" value="1"/>
</dbReference>
<dbReference type="InterPro" id="IPR051678">
    <property type="entry name" value="AGP_Transferase"/>
</dbReference>
<accession>A0A0B7KR54</accession>
<proteinExistence type="predicted"/>
<evidence type="ECO:0000259" key="1">
    <source>
        <dbReference type="Pfam" id="PF01636"/>
    </source>
</evidence>
<dbReference type="Gene3D" id="3.90.1200.10">
    <property type="match status" value="1"/>
</dbReference>
<sequence>MGGSPGASPVREDGCLYMTAERKYYQRGQSFIKRSLREKEYYQGPHGPCIPRLSKERLQNEAECLRFIRSKTNIPVPAVYADFEDDGAYYLVTEFIQGVELNDLPLEKKNLVREELEQHLHTLHSLRSTTIGGPSGLLVPPRSVIENTKQDLWVLQPSDTEEEYVFCHNDLSEYNVIVNPDTLRIAAIIDWEHAGFFPDYFEAPIYTRHGPDAKLIGNKNHVARLLEFLKSQTIDTVVSGSEERTEQNKAT</sequence>
<dbReference type="AlphaFoldDB" id="A0A0B7KR54"/>
<gene>
    <name evidence="2" type="ORF">BN869_000014065_1</name>
    <name evidence="3" type="ORF">IM811_011385</name>
</gene>
<name>A0A0B7KR54_BIOOC</name>
<dbReference type="InterPro" id="IPR002575">
    <property type="entry name" value="Aminoglycoside_PTrfase"/>
</dbReference>